<dbReference type="EMBL" id="LR797042">
    <property type="protein sequence ID" value="CAB4182920.1"/>
    <property type="molecule type" value="Genomic_DNA"/>
</dbReference>
<feature type="region of interest" description="Disordered" evidence="1">
    <location>
        <begin position="80"/>
        <end position="100"/>
    </location>
</feature>
<name>A0A6J7XE77_9CAUD</name>
<evidence type="ECO:0000313" key="4">
    <source>
        <dbReference type="EMBL" id="CAB5228328.1"/>
    </source>
</evidence>
<dbReference type="EMBL" id="LR797278">
    <property type="protein sequence ID" value="CAB4199526.1"/>
    <property type="molecule type" value="Genomic_DNA"/>
</dbReference>
<evidence type="ECO:0000256" key="1">
    <source>
        <dbReference type="SAM" id="MobiDB-lite"/>
    </source>
</evidence>
<proteinExistence type="predicted"/>
<accession>A0A6J7XE77</accession>
<evidence type="ECO:0000313" key="2">
    <source>
        <dbReference type="EMBL" id="CAB4182920.1"/>
    </source>
</evidence>
<feature type="compositionally biased region" description="Acidic residues" evidence="1">
    <location>
        <begin position="82"/>
        <end position="100"/>
    </location>
</feature>
<reference evidence="4" key="1">
    <citation type="submission" date="2020-05" db="EMBL/GenBank/DDBJ databases">
        <authorList>
            <person name="Chiriac C."/>
            <person name="Salcher M."/>
            <person name="Ghai R."/>
            <person name="Kavagutti S V."/>
        </authorList>
    </citation>
    <scope>NUCLEOTIDE SEQUENCE</scope>
</reference>
<sequence>MYDDEAKHFDDVYDAMLDMLDADGRAVILMIPGPVGVHVVHSRMPKTGLQWAYNEDERERARFQIGLHMKARDVYDLPKDELSEDDDDFAEYEEIEEDDA</sequence>
<protein>
    <submittedName>
        <fullName evidence="4">Uncharacterized protein</fullName>
    </submittedName>
</protein>
<dbReference type="EMBL" id="LR798385">
    <property type="protein sequence ID" value="CAB5228328.1"/>
    <property type="molecule type" value="Genomic_DNA"/>
</dbReference>
<organism evidence="4">
    <name type="scientific">uncultured Caudovirales phage</name>
    <dbReference type="NCBI Taxonomy" id="2100421"/>
    <lineage>
        <taxon>Viruses</taxon>
        <taxon>Duplodnaviria</taxon>
        <taxon>Heunggongvirae</taxon>
        <taxon>Uroviricota</taxon>
        <taxon>Caudoviricetes</taxon>
        <taxon>Peduoviridae</taxon>
        <taxon>Maltschvirus</taxon>
        <taxon>Maltschvirus maltsch</taxon>
    </lineage>
</organism>
<evidence type="ECO:0000313" key="3">
    <source>
        <dbReference type="EMBL" id="CAB4199526.1"/>
    </source>
</evidence>
<gene>
    <name evidence="2" type="ORF">UFOVP1084_26</name>
    <name evidence="3" type="ORF">UFOVP1328_52</name>
    <name evidence="4" type="ORF">UFOVP1532_20</name>
</gene>